<organism evidence="1">
    <name type="scientific">Sesamum latifolium</name>
    <dbReference type="NCBI Taxonomy" id="2727402"/>
    <lineage>
        <taxon>Eukaryota</taxon>
        <taxon>Viridiplantae</taxon>
        <taxon>Streptophyta</taxon>
        <taxon>Embryophyta</taxon>
        <taxon>Tracheophyta</taxon>
        <taxon>Spermatophyta</taxon>
        <taxon>Magnoliopsida</taxon>
        <taxon>eudicotyledons</taxon>
        <taxon>Gunneridae</taxon>
        <taxon>Pentapetalae</taxon>
        <taxon>asterids</taxon>
        <taxon>lamiids</taxon>
        <taxon>Lamiales</taxon>
        <taxon>Pedaliaceae</taxon>
        <taxon>Sesamum</taxon>
    </lineage>
</organism>
<comment type="caution">
    <text evidence="1">The sequence shown here is derived from an EMBL/GenBank/DDBJ whole genome shotgun (WGS) entry which is preliminary data.</text>
</comment>
<sequence length="126" mass="13127">MGAALPCGVLGAVPLAGADDDPSGAIMSFIAGDHGGGARTGGMNAKDFNLNELLALANRVVDDRDAESWAALHSLKQRWMDKYGDGDLSTPVMGLKPVSSRQPTPFPSPARVPRHAIRSIVTAPHA</sequence>
<gene>
    <name evidence="1" type="ORF">Slati_2209200</name>
</gene>
<dbReference type="AlphaFoldDB" id="A0AAW2WT89"/>
<reference evidence="1" key="2">
    <citation type="journal article" date="2024" name="Plant">
        <title>Genomic evolution and insights into agronomic trait innovations of Sesamum species.</title>
        <authorList>
            <person name="Miao H."/>
            <person name="Wang L."/>
            <person name="Qu L."/>
            <person name="Liu H."/>
            <person name="Sun Y."/>
            <person name="Le M."/>
            <person name="Wang Q."/>
            <person name="Wei S."/>
            <person name="Zheng Y."/>
            <person name="Lin W."/>
            <person name="Duan Y."/>
            <person name="Cao H."/>
            <person name="Xiong S."/>
            <person name="Wang X."/>
            <person name="Wei L."/>
            <person name="Li C."/>
            <person name="Ma Q."/>
            <person name="Ju M."/>
            <person name="Zhao R."/>
            <person name="Li G."/>
            <person name="Mu C."/>
            <person name="Tian Q."/>
            <person name="Mei H."/>
            <person name="Zhang T."/>
            <person name="Gao T."/>
            <person name="Zhang H."/>
        </authorList>
    </citation>
    <scope>NUCLEOTIDE SEQUENCE</scope>
    <source>
        <strain evidence="1">KEN1</strain>
    </source>
</reference>
<reference evidence="1" key="1">
    <citation type="submission" date="2020-06" db="EMBL/GenBank/DDBJ databases">
        <authorList>
            <person name="Li T."/>
            <person name="Hu X."/>
            <person name="Zhang T."/>
            <person name="Song X."/>
            <person name="Zhang H."/>
            <person name="Dai N."/>
            <person name="Sheng W."/>
            <person name="Hou X."/>
            <person name="Wei L."/>
        </authorList>
    </citation>
    <scope>NUCLEOTIDE SEQUENCE</scope>
    <source>
        <strain evidence="1">KEN1</strain>
        <tissue evidence="1">Leaf</tissue>
    </source>
</reference>
<accession>A0AAW2WT89</accession>
<proteinExistence type="predicted"/>
<evidence type="ECO:0000313" key="1">
    <source>
        <dbReference type="EMBL" id="KAL0444865.1"/>
    </source>
</evidence>
<dbReference type="EMBL" id="JACGWN010000007">
    <property type="protein sequence ID" value="KAL0444865.1"/>
    <property type="molecule type" value="Genomic_DNA"/>
</dbReference>
<protein>
    <submittedName>
        <fullName evidence="1">Uncharacterized protein</fullName>
    </submittedName>
</protein>
<name>A0AAW2WT89_9LAMI</name>